<dbReference type="InterPro" id="IPR000671">
    <property type="entry name" value="Peptidase_A31"/>
</dbReference>
<dbReference type="NCBIfam" id="TIGR00072">
    <property type="entry name" value="hydrog_prot"/>
    <property type="match status" value="1"/>
</dbReference>
<dbReference type="PANTHER" id="PTHR30302">
    <property type="entry name" value="HYDROGENASE 1 MATURATION PROTEASE"/>
    <property type="match status" value="1"/>
</dbReference>
<evidence type="ECO:0000313" key="6">
    <source>
        <dbReference type="Proteomes" id="UP000184603"/>
    </source>
</evidence>
<reference evidence="5 6" key="1">
    <citation type="submission" date="2016-12" db="EMBL/GenBank/DDBJ databases">
        <authorList>
            <person name="Song W.-J."/>
            <person name="Kurnit D.M."/>
        </authorList>
    </citation>
    <scope>NUCLEOTIDE SEQUENCE [LARGE SCALE GENOMIC DNA]</scope>
    <source>
        <strain evidence="5 6">DSM 18488</strain>
    </source>
</reference>
<dbReference type="STRING" id="1121416.SAMN02745220_01494"/>
<accession>A0A1M7Y352</accession>
<keyword evidence="6" id="KW-1185">Reference proteome</keyword>
<protein>
    <submittedName>
        <fullName evidence="5">Hydrogenase maturation protease</fullName>
    </submittedName>
</protein>
<sequence>MKASIICIGNRFVAGDEAGLLVFDRLQNRPEIPEGITVIEGGLAGLNLLSLLETGGRVVFVDAVKGFKGSSGVVIVEHEEILGSTSQLHFDHGAGLPYLLAVLPRVCDGELPEEIMLVGLEGECTSEMIEHAADISLTVAAHGLKGLT</sequence>
<dbReference type="GO" id="GO:0016485">
    <property type="term" value="P:protein processing"/>
    <property type="evidence" value="ECO:0007669"/>
    <property type="project" value="TreeGrafter"/>
</dbReference>
<evidence type="ECO:0000256" key="1">
    <source>
        <dbReference type="ARBA" id="ARBA00006814"/>
    </source>
</evidence>
<dbReference type="GO" id="GO:0008047">
    <property type="term" value="F:enzyme activator activity"/>
    <property type="evidence" value="ECO:0007669"/>
    <property type="project" value="InterPro"/>
</dbReference>
<evidence type="ECO:0000313" key="5">
    <source>
        <dbReference type="EMBL" id="SHO46437.1"/>
    </source>
</evidence>
<gene>
    <name evidence="5" type="ORF">SAMN02745220_01494</name>
</gene>
<name>A0A1M7Y352_9BACT</name>
<dbReference type="InterPro" id="IPR023430">
    <property type="entry name" value="Pept_HybD-like_dom_sf"/>
</dbReference>
<keyword evidence="4" id="KW-0378">Hydrolase</keyword>
<proteinExistence type="inferred from homology"/>
<dbReference type="Proteomes" id="UP000184603">
    <property type="component" value="Unassembled WGS sequence"/>
</dbReference>
<organism evidence="5 6">
    <name type="scientific">Desulfopila aestuarii DSM 18488</name>
    <dbReference type="NCBI Taxonomy" id="1121416"/>
    <lineage>
        <taxon>Bacteria</taxon>
        <taxon>Pseudomonadati</taxon>
        <taxon>Thermodesulfobacteriota</taxon>
        <taxon>Desulfobulbia</taxon>
        <taxon>Desulfobulbales</taxon>
        <taxon>Desulfocapsaceae</taxon>
        <taxon>Desulfopila</taxon>
    </lineage>
</organism>
<evidence type="ECO:0000256" key="3">
    <source>
        <dbReference type="ARBA" id="ARBA00022750"/>
    </source>
</evidence>
<dbReference type="EMBL" id="FRFE01000005">
    <property type="protein sequence ID" value="SHO46437.1"/>
    <property type="molecule type" value="Genomic_DNA"/>
</dbReference>
<dbReference type="PANTHER" id="PTHR30302:SF1">
    <property type="entry name" value="HYDROGENASE 2 MATURATION PROTEASE"/>
    <property type="match status" value="1"/>
</dbReference>
<dbReference type="GO" id="GO:0004190">
    <property type="term" value="F:aspartic-type endopeptidase activity"/>
    <property type="evidence" value="ECO:0007669"/>
    <property type="project" value="UniProtKB-KW"/>
</dbReference>
<dbReference type="RefSeq" id="WP_073612820.1">
    <property type="nucleotide sequence ID" value="NZ_FRFE01000005.1"/>
</dbReference>
<comment type="similarity">
    <text evidence="1">Belongs to the peptidase A31 family.</text>
</comment>
<dbReference type="OrthoDB" id="5422425at2"/>
<dbReference type="SUPFAM" id="SSF53163">
    <property type="entry name" value="HybD-like"/>
    <property type="match status" value="1"/>
</dbReference>
<evidence type="ECO:0000256" key="2">
    <source>
        <dbReference type="ARBA" id="ARBA00022670"/>
    </source>
</evidence>
<keyword evidence="2 5" id="KW-0645">Protease</keyword>
<evidence type="ECO:0000256" key="4">
    <source>
        <dbReference type="ARBA" id="ARBA00022801"/>
    </source>
</evidence>
<dbReference type="AlphaFoldDB" id="A0A1M7Y352"/>
<dbReference type="Pfam" id="PF01750">
    <property type="entry name" value="HycI"/>
    <property type="match status" value="1"/>
</dbReference>
<keyword evidence="3" id="KW-0064">Aspartyl protease</keyword>
<dbReference type="Gene3D" id="3.40.50.1450">
    <property type="entry name" value="HybD-like"/>
    <property type="match status" value="1"/>
</dbReference>